<comment type="caution">
    <text evidence="12">The sequence shown here is derived from an EMBL/GenBank/DDBJ whole genome shotgun (WGS) entry which is preliminary data.</text>
</comment>
<feature type="signal peptide" evidence="11">
    <location>
        <begin position="1"/>
        <end position="26"/>
    </location>
</feature>
<name>A0A8J3GYA7_9RHOB</name>
<gene>
    <name evidence="12" type="primary">nosX</name>
    <name evidence="12" type="ORF">GCM10017056_30910</name>
</gene>
<keyword evidence="6" id="KW-0479">Metal-binding</keyword>
<keyword evidence="13" id="KW-1185">Reference proteome</keyword>
<dbReference type="PANTHER" id="PTHR30040:SF2">
    <property type="entry name" value="FAD:PROTEIN FMN TRANSFERASE"/>
    <property type="match status" value="1"/>
</dbReference>
<evidence type="ECO:0000256" key="2">
    <source>
        <dbReference type="ARBA" id="ARBA00011955"/>
    </source>
</evidence>
<dbReference type="EC" id="2.7.1.180" evidence="2"/>
<accession>A0A8J3GYA7</accession>
<reference evidence="12" key="1">
    <citation type="journal article" date="2014" name="Int. J. Syst. Evol. Microbiol.">
        <title>Complete genome sequence of Corynebacterium casei LMG S-19264T (=DSM 44701T), isolated from a smear-ripened cheese.</title>
        <authorList>
            <consortium name="US DOE Joint Genome Institute (JGI-PGF)"/>
            <person name="Walter F."/>
            <person name="Albersmeier A."/>
            <person name="Kalinowski J."/>
            <person name="Ruckert C."/>
        </authorList>
    </citation>
    <scope>NUCLEOTIDE SEQUENCE</scope>
    <source>
        <strain evidence="12">KCTC 42650</strain>
    </source>
</reference>
<comment type="catalytic activity">
    <reaction evidence="10">
        <text>L-threonyl-[protein] + FAD = FMN-L-threonyl-[protein] + AMP + H(+)</text>
        <dbReference type="Rhea" id="RHEA:36847"/>
        <dbReference type="Rhea" id="RHEA-COMP:11060"/>
        <dbReference type="Rhea" id="RHEA-COMP:11061"/>
        <dbReference type="ChEBI" id="CHEBI:15378"/>
        <dbReference type="ChEBI" id="CHEBI:30013"/>
        <dbReference type="ChEBI" id="CHEBI:57692"/>
        <dbReference type="ChEBI" id="CHEBI:74257"/>
        <dbReference type="ChEBI" id="CHEBI:456215"/>
        <dbReference type="EC" id="2.7.1.180"/>
    </reaction>
</comment>
<evidence type="ECO:0000256" key="11">
    <source>
        <dbReference type="SAM" id="SignalP"/>
    </source>
</evidence>
<keyword evidence="5 12" id="KW-0808">Transferase</keyword>
<comment type="cofactor">
    <cofactor evidence="1">
        <name>Mg(2+)</name>
        <dbReference type="ChEBI" id="CHEBI:18420"/>
    </cofactor>
</comment>
<keyword evidence="7" id="KW-0274">FAD</keyword>
<sequence>MSTLTRRRLLTISAAALALPGRAALAAEARWQGQALGAHASLHIRHLSQAEGAPLLAEVEAELARLEAIFSLYRSDSALVRLNRRGRLDLPPPELLEVLTLARTAHAMTGGLFDPSVQPLFAAYAEAGAAGRPCSGAALERACGLTGFGRVAFDAEAIRLEPGMALTLNGIAQGFITDRIAGLLRARGLGEVLVDMGEIAVLGTGWRVGIAGTARRVTLDNHAIATSVALGTVLDAKGRIGHIFQPGSGWAEPARAQASVIADSAALADALSTAAVLMPEAALRALEGDDIRVLTV</sequence>
<dbReference type="RefSeq" id="WP_189681001.1">
    <property type="nucleotide sequence ID" value="NZ_BNCJ01000009.1"/>
</dbReference>
<evidence type="ECO:0000313" key="13">
    <source>
        <dbReference type="Proteomes" id="UP000626220"/>
    </source>
</evidence>
<evidence type="ECO:0000256" key="6">
    <source>
        <dbReference type="ARBA" id="ARBA00022723"/>
    </source>
</evidence>
<dbReference type="InterPro" id="IPR006311">
    <property type="entry name" value="TAT_signal"/>
</dbReference>
<reference evidence="12" key="2">
    <citation type="submission" date="2020-09" db="EMBL/GenBank/DDBJ databases">
        <authorList>
            <person name="Sun Q."/>
            <person name="Kim S."/>
        </authorList>
    </citation>
    <scope>NUCLEOTIDE SEQUENCE</scope>
    <source>
        <strain evidence="12">KCTC 42650</strain>
    </source>
</reference>
<proteinExistence type="predicted"/>
<dbReference type="Proteomes" id="UP000626220">
    <property type="component" value="Unassembled WGS sequence"/>
</dbReference>
<evidence type="ECO:0000256" key="5">
    <source>
        <dbReference type="ARBA" id="ARBA00022679"/>
    </source>
</evidence>
<dbReference type="GO" id="GO:0046872">
    <property type="term" value="F:metal ion binding"/>
    <property type="evidence" value="ECO:0007669"/>
    <property type="project" value="UniProtKB-KW"/>
</dbReference>
<keyword evidence="4" id="KW-0285">Flavoprotein</keyword>
<evidence type="ECO:0000313" key="12">
    <source>
        <dbReference type="EMBL" id="GHF57286.1"/>
    </source>
</evidence>
<evidence type="ECO:0000256" key="10">
    <source>
        <dbReference type="ARBA" id="ARBA00048540"/>
    </source>
</evidence>
<dbReference type="Gene3D" id="3.10.520.10">
    <property type="entry name" value="ApbE-like domains"/>
    <property type="match status" value="1"/>
</dbReference>
<dbReference type="SUPFAM" id="SSF143631">
    <property type="entry name" value="ApbE-like"/>
    <property type="match status" value="1"/>
</dbReference>
<dbReference type="Pfam" id="PF02424">
    <property type="entry name" value="ApbE"/>
    <property type="match status" value="1"/>
</dbReference>
<dbReference type="InterPro" id="IPR003374">
    <property type="entry name" value="ApbE-like_sf"/>
</dbReference>
<evidence type="ECO:0000256" key="8">
    <source>
        <dbReference type="ARBA" id="ARBA00022842"/>
    </source>
</evidence>
<dbReference type="PROSITE" id="PS51318">
    <property type="entry name" value="TAT"/>
    <property type="match status" value="1"/>
</dbReference>
<dbReference type="GO" id="GO:0016740">
    <property type="term" value="F:transferase activity"/>
    <property type="evidence" value="ECO:0007669"/>
    <property type="project" value="UniProtKB-KW"/>
</dbReference>
<dbReference type="AlphaFoldDB" id="A0A8J3GYA7"/>
<evidence type="ECO:0000256" key="3">
    <source>
        <dbReference type="ARBA" id="ARBA00016337"/>
    </source>
</evidence>
<evidence type="ECO:0000256" key="9">
    <source>
        <dbReference type="ARBA" id="ARBA00031306"/>
    </source>
</evidence>
<keyword evidence="8" id="KW-0460">Magnesium</keyword>
<dbReference type="EMBL" id="BNCJ01000009">
    <property type="protein sequence ID" value="GHF57286.1"/>
    <property type="molecule type" value="Genomic_DNA"/>
</dbReference>
<organism evidence="12 13">
    <name type="scientific">Seohaeicola zhoushanensis</name>
    <dbReference type="NCBI Taxonomy" id="1569283"/>
    <lineage>
        <taxon>Bacteria</taxon>
        <taxon>Pseudomonadati</taxon>
        <taxon>Pseudomonadota</taxon>
        <taxon>Alphaproteobacteria</taxon>
        <taxon>Rhodobacterales</taxon>
        <taxon>Roseobacteraceae</taxon>
        <taxon>Seohaeicola</taxon>
    </lineage>
</organism>
<dbReference type="InterPro" id="IPR024932">
    <property type="entry name" value="ApbE"/>
</dbReference>
<keyword evidence="11" id="KW-0732">Signal</keyword>
<evidence type="ECO:0000256" key="1">
    <source>
        <dbReference type="ARBA" id="ARBA00001946"/>
    </source>
</evidence>
<evidence type="ECO:0000256" key="4">
    <source>
        <dbReference type="ARBA" id="ARBA00022630"/>
    </source>
</evidence>
<dbReference type="PANTHER" id="PTHR30040">
    <property type="entry name" value="THIAMINE BIOSYNTHESIS LIPOPROTEIN APBE"/>
    <property type="match status" value="1"/>
</dbReference>
<protein>
    <recommendedName>
        <fullName evidence="3">FAD:protein FMN transferase</fullName>
        <ecNumber evidence="2">2.7.1.180</ecNumber>
    </recommendedName>
    <alternativeName>
        <fullName evidence="9">Flavin transferase</fullName>
    </alternativeName>
</protein>
<evidence type="ECO:0000256" key="7">
    <source>
        <dbReference type="ARBA" id="ARBA00022827"/>
    </source>
</evidence>
<feature type="chain" id="PRO_5039925187" description="FAD:protein FMN transferase" evidence="11">
    <location>
        <begin position="27"/>
        <end position="296"/>
    </location>
</feature>